<dbReference type="Proteomes" id="UP000265489">
    <property type="component" value="Unassembled WGS sequence"/>
</dbReference>
<evidence type="ECO:0000313" key="2">
    <source>
        <dbReference type="EMBL" id="RGU94006.1"/>
    </source>
</evidence>
<dbReference type="CDD" id="cd00009">
    <property type="entry name" value="AAA"/>
    <property type="match status" value="1"/>
</dbReference>
<dbReference type="InterPro" id="IPR027417">
    <property type="entry name" value="P-loop_NTPase"/>
</dbReference>
<dbReference type="Pfam" id="PF00308">
    <property type="entry name" value="Bac_DnaA"/>
    <property type="match status" value="1"/>
</dbReference>
<name>A0A395WER8_9FIRM</name>
<evidence type="ECO:0000313" key="3">
    <source>
        <dbReference type="Proteomes" id="UP000265489"/>
    </source>
</evidence>
<dbReference type="EMBL" id="QRYQ01000001">
    <property type="protein sequence ID" value="RGU94006.1"/>
    <property type="molecule type" value="Genomic_DNA"/>
</dbReference>
<dbReference type="PANTHER" id="PTHR30050">
    <property type="entry name" value="CHROMOSOMAL REPLICATION INITIATOR PROTEIN DNAA"/>
    <property type="match status" value="1"/>
</dbReference>
<dbReference type="PANTHER" id="PTHR30050:SF10">
    <property type="entry name" value="PHAGE-LIKE ELEMENT PBSX PROTEIN XKDC"/>
    <property type="match status" value="1"/>
</dbReference>
<organism evidence="2 3">
    <name type="scientific">Holdemanella biformis</name>
    <dbReference type="NCBI Taxonomy" id="1735"/>
    <lineage>
        <taxon>Bacteria</taxon>
        <taxon>Bacillati</taxon>
        <taxon>Bacillota</taxon>
        <taxon>Erysipelotrichia</taxon>
        <taxon>Erysipelotrichales</taxon>
        <taxon>Erysipelotrichaceae</taxon>
        <taxon>Holdemanella</taxon>
    </lineage>
</organism>
<sequence length="264" mass="30655">MQSVSEIIQKQNDANNEKYLKSKHCQSNCDKCMAAGACGIWEKPAYYDGKYLVAPTKVFCSKRNDCEKLSSYRSEWIEKNKKNSGLKDLLNKRINDFVASDPWQEAIKKMAVNYIQDCKNNFAEHMPCNWLMFLGQSGCGKTHLCSGISNWLLEQNKRVLYVRYIELSNSISNFDYSLLERAKHAQILYLDDLFKSSANRLDDKAIFDLIDYRYNNNMQTIISCERTSQEMIDINEAVVGRIVEKCNGFFFEIEKEPGKNYRLN</sequence>
<feature type="domain" description="Chromosomal replication initiator protein DnaA ATPAse" evidence="1">
    <location>
        <begin position="125"/>
        <end position="242"/>
    </location>
</feature>
<dbReference type="GO" id="GO:0006260">
    <property type="term" value="P:DNA replication"/>
    <property type="evidence" value="ECO:0007669"/>
    <property type="project" value="TreeGrafter"/>
</dbReference>
<dbReference type="RefSeq" id="WP_118324192.1">
    <property type="nucleotide sequence ID" value="NZ_QRYQ01000001.1"/>
</dbReference>
<accession>A0A395WER8</accession>
<reference evidence="2 3" key="1">
    <citation type="submission" date="2018-08" db="EMBL/GenBank/DDBJ databases">
        <title>A genome reference for cultivated species of the human gut microbiota.</title>
        <authorList>
            <person name="Zou Y."/>
            <person name="Xue W."/>
            <person name="Luo G."/>
        </authorList>
    </citation>
    <scope>NUCLEOTIDE SEQUENCE [LARGE SCALE GENOMIC DNA]</scope>
    <source>
        <strain evidence="2 3">AF15-20</strain>
    </source>
</reference>
<gene>
    <name evidence="2" type="ORF">DWW32_00395</name>
</gene>
<evidence type="ECO:0000259" key="1">
    <source>
        <dbReference type="Pfam" id="PF00308"/>
    </source>
</evidence>
<dbReference type="InterPro" id="IPR013317">
    <property type="entry name" value="DnaA_dom"/>
</dbReference>
<dbReference type="SUPFAM" id="SSF52540">
    <property type="entry name" value="P-loop containing nucleoside triphosphate hydrolases"/>
    <property type="match status" value="1"/>
</dbReference>
<proteinExistence type="predicted"/>
<dbReference type="AlphaFoldDB" id="A0A395WER8"/>
<protein>
    <recommendedName>
        <fullName evidence="1">Chromosomal replication initiator protein DnaA ATPAse domain-containing protein</fullName>
    </recommendedName>
</protein>
<comment type="caution">
    <text evidence="2">The sequence shown here is derived from an EMBL/GenBank/DDBJ whole genome shotgun (WGS) entry which is preliminary data.</text>
</comment>
<dbReference type="Gene3D" id="3.40.50.300">
    <property type="entry name" value="P-loop containing nucleotide triphosphate hydrolases"/>
    <property type="match status" value="1"/>
</dbReference>